<dbReference type="PROSITE" id="PS51184">
    <property type="entry name" value="JMJC"/>
    <property type="match status" value="1"/>
</dbReference>
<reference evidence="3" key="1">
    <citation type="submission" date="2016-10" db="EMBL/GenBank/DDBJ databases">
        <authorList>
            <person name="Varghese N."/>
            <person name="Submissions S."/>
        </authorList>
    </citation>
    <scope>NUCLEOTIDE SEQUENCE [LARGE SCALE GENOMIC DNA]</scope>
    <source>
        <strain evidence="3">DSM 26348</strain>
    </source>
</reference>
<evidence type="ECO:0000313" key="2">
    <source>
        <dbReference type="EMBL" id="SFJ60992.1"/>
    </source>
</evidence>
<accession>A0A1I3SRZ2</accession>
<protein>
    <submittedName>
        <fullName evidence="2">Cupin-like domain-containing protein</fullName>
    </submittedName>
</protein>
<dbReference type="Pfam" id="PF08007">
    <property type="entry name" value="JmjC_2"/>
    <property type="match status" value="1"/>
</dbReference>
<gene>
    <name evidence="2" type="ORF">SAMN05421753_12542</name>
</gene>
<organism evidence="2 3">
    <name type="scientific">Planctomicrobium piriforme</name>
    <dbReference type="NCBI Taxonomy" id="1576369"/>
    <lineage>
        <taxon>Bacteria</taxon>
        <taxon>Pseudomonadati</taxon>
        <taxon>Planctomycetota</taxon>
        <taxon>Planctomycetia</taxon>
        <taxon>Planctomycetales</taxon>
        <taxon>Planctomycetaceae</taxon>
        <taxon>Planctomicrobium</taxon>
    </lineage>
</organism>
<dbReference type="RefSeq" id="WP_092056819.1">
    <property type="nucleotide sequence ID" value="NZ_FOQD01000025.1"/>
</dbReference>
<dbReference type="PANTHER" id="PTHR12461">
    <property type="entry name" value="HYPOXIA-INDUCIBLE FACTOR 1 ALPHA INHIBITOR-RELATED"/>
    <property type="match status" value="1"/>
</dbReference>
<sequence>MTTLTAAAPIAASQPVADTGSLLQIHPVEFEQNFSQRPFLIGHRLSTHPLFQIERLLELSQRLPESCIEYNAGNIPVSIDSALTPRNGLTPEETIRRIAECKSWMVLKYVERDPQYSQLLEECLTEIRPYSEPITPGMMHPQAFIFVTSPGSVTPYHIDPEHNFLLQIRGSKEVRMLDGRDRGIVSEIDLENFYSDRGRNLRLNPEHEQAGWTYHLQPGQGLHFPVTYPHWVKNGNEVSISFSITFRTPDLDRRRSLYQSNAEIRARGGNPWPVGKSRLRDSLIYTSSRIRRKLASLLSKPEQHACGGRKSCGT</sequence>
<dbReference type="Proteomes" id="UP000199518">
    <property type="component" value="Unassembled WGS sequence"/>
</dbReference>
<proteinExistence type="predicted"/>
<dbReference type="Gene3D" id="2.60.120.650">
    <property type="entry name" value="Cupin"/>
    <property type="match status" value="1"/>
</dbReference>
<dbReference type="OrthoDB" id="3776825at2"/>
<dbReference type="SUPFAM" id="SSF51197">
    <property type="entry name" value="Clavaminate synthase-like"/>
    <property type="match status" value="1"/>
</dbReference>
<dbReference type="InterPro" id="IPR003347">
    <property type="entry name" value="JmjC_dom"/>
</dbReference>
<evidence type="ECO:0000313" key="3">
    <source>
        <dbReference type="Proteomes" id="UP000199518"/>
    </source>
</evidence>
<dbReference type="AlphaFoldDB" id="A0A1I3SRZ2"/>
<keyword evidence="3" id="KW-1185">Reference proteome</keyword>
<name>A0A1I3SRZ2_9PLAN</name>
<dbReference type="STRING" id="1576369.SAMN05421753_12542"/>
<dbReference type="EMBL" id="FOQD01000025">
    <property type="protein sequence ID" value="SFJ60992.1"/>
    <property type="molecule type" value="Genomic_DNA"/>
</dbReference>
<dbReference type="PANTHER" id="PTHR12461:SF105">
    <property type="entry name" value="HYPOXIA-INDUCIBLE FACTOR 1-ALPHA INHIBITOR"/>
    <property type="match status" value="1"/>
</dbReference>
<evidence type="ECO:0000259" key="1">
    <source>
        <dbReference type="PROSITE" id="PS51184"/>
    </source>
</evidence>
<feature type="domain" description="JmjC" evidence="1">
    <location>
        <begin position="102"/>
        <end position="263"/>
    </location>
</feature>